<dbReference type="AlphaFoldDB" id="A0A7D9EQ04"/>
<keyword evidence="2" id="KW-1185">Reference proteome</keyword>
<reference evidence="1" key="1">
    <citation type="submission" date="2020-04" db="EMBL/GenBank/DDBJ databases">
        <authorList>
            <person name="Alioto T."/>
            <person name="Alioto T."/>
            <person name="Gomez Garrido J."/>
        </authorList>
    </citation>
    <scope>NUCLEOTIDE SEQUENCE</scope>
    <source>
        <strain evidence="1">A484AB</strain>
    </source>
</reference>
<evidence type="ECO:0000313" key="1">
    <source>
        <dbReference type="EMBL" id="CAB4014648.1"/>
    </source>
</evidence>
<name>A0A7D9EQ04_PARCT</name>
<proteinExistence type="predicted"/>
<evidence type="ECO:0000313" key="2">
    <source>
        <dbReference type="Proteomes" id="UP001152795"/>
    </source>
</evidence>
<accession>A0A7D9EQ04</accession>
<comment type="caution">
    <text evidence="1">The sequence shown here is derived from an EMBL/GenBank/DDBJ whole genome shotgun (WGS) entry which is preliminary data.</text>
</comment>
<organism evidence="1 2">
    <name type="scientific">Paramuricea clavata</name>
    <name type="common">Red gorgonian</name>
    <name type="synonym">Violescent sea-whip</name>
    <dbReference type="NCBI Taxonomy" id="317549"/>
    <lineage>
        <taxon>Eukaryota</taxon>
        <taxon>Metazoa</taxon>
        <taxon>Cnidaria</taxon>
        <taxon>Anthozoa</taxon>
        <taxon>Octocorallia</taxon>
        <taxon>Malacalcyonacea</taxon>
        <taxon>Plexauridae</taxon>
        <taxon>Paramuricea</taxon>
    </lineage>
</organism>
<dbReference type="OrthoDB" id="5963255at2759"/>
<dbReference type="Proteomes" id="UP001152795">
    <property type="component" value="Unassembled WGS sequence"/>
</dbReference>
<gene>
    <name evidence="1" type="ORF">PACLA_8A039116</name>
</gene>
<protein>
    <submittedName>
        <fullName evidence="1">Uncharacterized protein</fullName>
    </submittedName>
</protein>
<sequence length="242" mass="27932">MSAVAYRISSLLVHSGATHQDIIRLNKLGVCMCPKSTVEMQRKMGRHFDAKVLQWKSSIEDTRNCLQFLNEVIEKQKPVLEDDSMDLESVFDMREEIVKKYQSYHPNVYNKVVDSLRVNEENEHNMALCSTRQNFSEEALRYEISVLENENVPLYNLFHGIVGDNVDMEIAARIERKERGNQSLHWTHQCAVLDRASPVGDNRKQPRSDMTQLIDLLPHSQVQENLISTMAVLVSRVVTKYL</sequence>
<dbReference type="EMBL" id="CACRXK020008392">
    <property type="protein sequence ID" value="CAB4014648.1"/>
    <property type="molecule type" value="Genomic_DNA"/>
</dbReference>